<evidence type="ECO:0000256" key="1">
    <source>
        <dbReference type="SAM" id="Phobius"/>
    </source>
</evidence>
<proteinExistence type="predicted"/>
<dbReference type="InterPro" id="IPR050696">
    <property type="entry name" value="FtsA/MreB"/>
</dbReference>
<evidence type="ECO:0000313" key="2">
    <source>
        <dbReference type="EMBL" id="MCU6704697.1"/>
    </source>
</evidence>
<dbReference type="EMBL" id="JAOQJZ010000001">
    <property type="protein sequence ID" value="MCU6704697.1"/>
    <property type="molecule type" value="Genomic_DNA"/>
</dbReference>
<gene>
    <name evidence="2" type="primary">pilM</name>
    <name evidence="2" type="ORF">OCV57_01985</name>
</gene>
<name>A0AAE3LJI6_9FIRM</name>
<sequence length="494" mass="54000">MLSFDISDRQINIVKGDNSSNKIRIERSLQVDIPEDMILNGEVINLSGLSELLLTQIKAEDMMDKDAIVTFSSSNIVFKELVVPKAKGNEFLLMVQNHMSQEMGITDEYSISYTVVGEAGEDNPGAVKVLATACPSTIVESYRKLYNIMGMNLRSVNIGCNSIARIVLADKSNMEKMPLLVCQIDKNFLGLTLFENGQMAFARYVPISEEDYDSDDYITEALNENIFRMEQFNKARGGSGLENVILYGFIEDYIKLVDALDGLDIKASVLGVPAQITGFENFEFTVFANAIGALYKRNKATEKINLLEVDQSTGKGGNSGMGSLLMTGGIFAAAAAVLIAGATLVINLRKSSIEKDIDKTNDKIAVCNEKIAQNQILHNKMKIMQDYSNYVTSANAALETLPVVSSEMFDDIKEALGSFKYEGFTYNLEAGTVTLTKVELDDQSDVKTAIDALVGTGLFQEDVGYNGYSIGEEGSSGVTLDSLTLYLKEEGEGE</sequence>
<comment type="caution">
    <text evidence="2">The sequence shown here is derived from an EMBL/GenBank/DDBJ whole genome shotgun (WGS) entry which is preliminary data.</text>
</comment>
<dbReference type="InterPro" id="IPR005883">
    <property type="entry name" value="PilM"/>
</dbReference>
<dbReference type="Pfam" id="PF11104">
    <property type="entry name" value="PilM_2"/>
    <property type="match status" value="1"/>
</dbReference>
<dbReference type="PANTHER" id="PTHR32432">
    <property type="entry name" value="CELL DIVISION PROTEIN FTSA-RELATED"/>
    <property type="match status" value="1"/>
</dbReference>
<keyword evidence="1" id="KW-1133">Transmembrane helix</keyword>
<evidence type="ECO:0000313" key="3">
    <source>
        <dbReference type="Proteomes" id="UP001208131"/>
    </source>
</evidence>
<keyword evidence="1" id="KW-0812">Transmembrane</keyword>
<reference evidence="2 3" key="1">
    <citation type="journal article" date="2021" name="ISME Commun">
        <title>Automated analysis of genomic sequences facilitates high-throughput and comprehensive description of bacteria.</title>
        <authorList>
            <person name="Hitch T.C.A."/>
        </authorList>
    </citation>
    <scope>NUCLEOTIDE SEQUENCE [LARGE SCALE GENOMIC DNA]</scope>
    <source>
        <strain evidence="2 3">Sanger_31</strain>
    </source>
</reference>
<dbReference type="Gene3D" id="3.30.420.40">
    <property type="match status" value="2"/>
</dbReference>
<dbReference type="Proteomes" id="UP001208131">
    <property type="component" value="Unassembled WGS sequence"/>
</dbReference>
<accession>A0AAE3LJI6</accession>
<feature type="transmembrane region" description="Helical" evidence="1">
    <location>
        <begin position="324"/>
        <end position="346"/>
    </location>
</feature>
<protein>
    <submittedName>
        <fullName evidence="2">Pilus assembly protein PilM</fullName>
    </submittedName>
</protein>
<keyword evidence="1" id="KW-0472">Membrane</keyword>
<keyword evidence="3" id="KW-1185">Reference proteome</keyword>
<organism evidence="2 3">
    <name type="scientific">Hominimerdicola aceti</name>
    <dbReference type="NCBI Taxonomy" id="2981726"/>
    <lineage>
        <taxon>Bacteria</taxon>
        <taxon>Bacillati</taxon>
        <taxon>Bacillota</taxon>
        <taxon>Clostridia</taxon>
        <taxon>Eubacteriales</taxon>
        <taxon>Oscillospiraceae</taxon>
        <taxon>Hominimerdicola</taxon>
    </lineage>
</organism>
<dbReference type="RefSeq" id="WP_267300318.1">
    <property type="nucleotide sequence ID" value="NZ_JAOQJZ010000001.1"/>
</dbReference>
<dbReference type="AlphaFoldDB" id="A0AAE3LJI6"/>
<dbReference type="Gene3D" id="3.30.1490.300">
    <property type="match status" value="1"/>
</dbReference>